<dbReference type="Proteomes" id="UP000075430">
    <property type="component" value="Unassembled WGS sequence"/>
</dbReference>
<dbReference type="EMBL" id="LSBA01000040">
    <property type="protein sequence ID" value="KXZ12676.1"/>
    <property type="molecule type" value="Genomic_DNA"/>
</dbReference>
<dbReference type="AlphaFoldDB" id="A0A150F315"/>
<dbReference type="OrthoDB" id="2910251at2"/>
<proteinExistence type="predicted"/>
<reference evidence="2" key="1">
    <citation type="submission" date="2016-02" db="EMBL/GenBank/DDBJ databases">
        <authorList>
            <person name="Dunlap C."/>
        </authorList>
    </citation>
    <scope>NUCLEOTIDE SEQUENCE [LARGE SCALE GENOMIC DNA]</scope>
    <source>
        <strain evidence="2">NRRL B-41092</strain>
    </source>
</reference>
<dbReference type="STRING" id="1793963.AXI58_06050"/>
<protein>
    <submittedName>
        <fullName evidence="1">Phage portal protein</fullName>
    </submittedName>
</protein>
<keyword evidence="2" id="KW-1185">Reference proteome</keyword>
<accession>A0A150F315</accession>
<comment type="caution">
    <text evidence="1">The sequence shown here is derived from an EMBL/GenBank/DDBJ whole genome shotgun (WGS) entry which is preliminary data.</text>
</comment>
<evidence type="ECO:0000313" key="1">
    <source>
        <dbReference type="EMBL" id="KXZ12676.1"/>
    </source>
</evidence>
<name>A0A150F315_9BACI</name>
<dbReference type="RefSeq" id="WP_061523466.1">
    <property type="nucleotide sequence ID" value="NZ_JARLZY010000017.1"/>
</dbReference>
<organism evidence="1 2">
    <name type="scientific">Bacillus nakamurai</name>
    <dbReference type="NCBI Taxonomy" id="1793963"/>
    <lineage>
        <taxon>Bacteria</taxon>
        <taxon>Bacillati</taxon>
        <taxon>Bacillota</taxon>
        <taxon>Bacilli</taxon>
        <taxon>Bacillales</taxon>
        <taxon>Bacillaceae</taxon>
        <taxon>Bacillus</taxon>
    </lineage>
</organism>
<gene>
    <name evidence="1" type="ORF">AXI58_06050</name>
</gene>
<sequence length="266" mass="28660">MAKYQYEFPADRTGKAGAVKPYRGEKTDFVTPVSHLSGVAELLTNTALKATEVYSQYGQDRLGAVLISKVKGFAYADRGGTLFIEESDNNLSWSTTASAEVAPGVLSSTDWVYVTKRYYRFRYVNGNLQQSEFVLYQSLGAGEIDIHFHETAPLPVALHPSQTDFVFHDKAESAGKGAVLSVNGVKQLLVEITGTAESSNVAFWGRSFSGENLPIRGVKTDDGTSSCGTSGTHEAWSFDIAGFKEIVMEITKISGGSLSVKGTAVS</sequence>
<evidence type="ECO:0000313" key="2">
    <source>
        <dbReference type="Proteomes" id="UP000075430"/>
    </source>
</evidence>